<keyword evidence="3" id="KW-1185">Reference proteome</keyword>
<dbReference type="InterPro" id="IPR036736">
    <property type="entry name" value="ACP-like_sf"/>
</dbReference>
<dbReference type="RefSeq" id="WP_386427933.1">
    <property type="nucleotide sequence ID" value="NZ_JBHSBB010000008.1"/>
</dbReference>
<dbReference type="InterPro" id="IPR009081">
    <property type="entry name" value="PP-bd_ACP"/>
</dbReference>
<accession>A0ABV8HHU5</accession>
<evidence type="ECO:0000313" key="2">
    <source>
        <dbReference type="EMBL" id="MFC4031638.1"/>
    </source>
</evidence>
<evidence type="ECO:0000259" key="1">
    <source>
        <dbReference type="PROSITE" id="PS50075"/>
    </source>
</evidence>
<name>A0ABV8HHU5_9ACTN</name>
<dbReference type="Gene3D" id="1.10.1200.10">
    <property type="entry name" value="ACP-like"/>
    <property type="match status" value="1"/>
</dbReference>
<sequence length="85" mass="9234">MTPMTFDDLKRIITECAGEDERIALGEDALDLPFTTLGYDSLALLETAAVVTQRFGVALADDEVGIDSTPREFLDRVNGTLVRSA</sequence>
<dbReference type="EMBL" id="JBHSBB010000008">
    <property type="protein sequence ID" value="MFC4031638.1"/>
    <property type="molecule type" value="Genomic_DNA"/>
</dbReference>
<feature type="domain" description="Carrier" evidence="1">
    <location>
        <begin position="3"/>
        <end position="81"/>
    </location>
</feature>
<organism evidence="2 3">
    <name type="scientific">Streptomyces polygonati</name>
    <dbReference type="NCBI Taxonomy" id="1617087"/>
    <lineage>
        <taxon>Bacteria</taxon>
        <taxon>Bacillati</taxon>
        <taxon>Actinomycetota</taxon>
        <taxon>Actinomycetes</taxon>
        <taxon>Kitasatosporales</taxon>
        <taxon>Streptomycetaceae</taxon>
        <taxon>Streptomyces</taxon>
    </lineage>
</organism>
<dbReference type="Proteomes" id="UP001595765">
    <property type="component" value="Unassembled WGS sequence"/>
</dbReference>
<dbReference type="Pfam" id="PF00550">
    <property type="entry name" value="PP-binding"/>
    <property type="match status" value="1"/>
</dbReference>
<comment type="caution">
    <text evidence="2">The sequence shown here is derived from an EMBL/GenBank/DDBJ whole genome shotgun (WGS) entry which is preliminary data.</text>
</comment>
<proteinExistence type="predicted"/>
<evidence type="ECO:0000313" key="3">
    <source>
        <dbReference type="Proteomes" id="UP001595765"/>
    </source>
</evidence>
<reference evidence="3" key="1">
    <citation type="journal article" date="2019" name="Int. J. Syst. Evol. Microbiol.">
        <title>The Global Catalogue of Microorganisms (GCM) 10K type strain sequencing project: providing services to taxonomists for standard genome sequencing and annotation.</title>
        <authorList>
            <consortium name="The Broad Institute Genomics Platform"/>
            <consortium name="The Broad Institute Genome Sequencing Center for Infectious Disease"/>
            <person name="Wu L."/>
            <person name="Ma J."/>
        </authorList>
    </citation>
    <scope>NUCLEOTIDE SEQUENCE [LARGE SCALE GENOMIC DNA]</scope>
    <source>
        <strain evidence="3">CGMCC 4.7237</strain>
    </source>
</reference>
<dbReference type="SUPFAM" id="SSF47336">
    <property type="entry name" value="ACP-like"/>
    <property type="match status" value="1"/>
</dbReference>
<protein>
    <submittedName>
        <fullName evidence="2">Acyl carrier protein</fullName>
    </submittedName>
</protein>
<gene>
    <name evidence="2" type="ORF">ACFO3J_09125</name>
</gene>
<dbReference type="PROSITE" id="PS50075">
    <property type="entry name" value="CARRIER"/>
    <property type="match status" value="1"/>
</dbReference>